<dbReference type="Pfam" id="PF01379">
    <property type="entry name" value="Porphobil_deam"/>
    <property type="match status" value="1"/>
</dbReference>
<reference evidence="3" key="1">
    <citation type="submission" date="2021-01" db="EMBL/GenBank/DDBJ databases">
        <title>Whole genome shotgun sequence of Catellatospora methionotrophica NBRC 14553.</title>
        <authorList>
            <person name="Komaki H."/>
            <person name="Tamura T."/>
        </authorList>
    </citation>
    <scope>NUCLEOTIDE SEQUENCE</scope>
    <source>
        <strain evidence="3">NBRC 14553</strain>
    </source>
</reference>
<gene>
    <name evidence="3" type="ORF">Cme02nite_51260</name>
</gene>
<proteinExistence type="predicted"/>
<dbReference type="AlphaFoldDB" id="A0A8J3LJG6"/>
<dbReference type="EMBL" id="BONJ01000028">
    <property type="protein sequence ID" value="GIG16794.1"/>
    <property type="molecule type" value="Genomic_DNA"/>
</dbReference>
<comment type="caution">
    <text evidence="3">The sequence shown here is derived from an EMBL/GenBank/DDBJ whole genome shotgun (WGS) entry which is preliminary data.</text>
</comment>
<protein>
    <recommendedName>
        <fullName evidence="2">Porphobilinogen deaminase N-terminal domain-containing protein</fullName>
    </recommendedName>
</protein>
<dbReference type="Gene3D" id="3.40.190.10">
    <property type="entry name" value="Periplasmic binding protein-like II"/>
    <property type="match status" value="1"/>
</dbReference>
<feature type="domain" description="Porphobilinogen deaminase N-terminal" evidence="2">
    <location>
        <begin position="36"/>
        <end position="80"/>
    </location>
</feature>
<evidence type="ECO:0000256" key="1">
    <source>
        <dbReference type="SAM" id="MobiDB-lite"/>
    </source>
</evidence>
<accession>A0A8J3LJG6</accession>
<evidence type="ECO:0000259" key="2">
    <source>
        <dbReference type="Pfam" id="PF01379"/>
    </source>
</evidence>
<keyword evidence="4" id="KW-1185">Reference proteome</keyword>
<dbReference type="SUPFAM" id="SSF53850">
    <property type="entry name" value="Periplasmic binding protein-like II"/>
    <property type="match status" value="1"/>
</dbReference>
<evidence type="ECO:0000313" key="4">
    <source>
        <dbReference type="Proteomes" id="UP000660339"/>
    </source>
</evidence>
<dbReference type="InterPro" id="IPR022417">
    <property type="entry name" value="Porphobilin_deaminase_N"/>
</dbReference>
<evidence type="ECO:0000313" key="3">
    <source>
        <dbReference type="EMBL" id="GIG16794.1"/>
    </source>
</evidence>
<name>A0A8J3LJG6_9ACTN</name>
<sequence length="100" mass="10780">MPAVPAPTSAIRSGDTPSTEIANARPRSRVGQVTTLRLGARSTILALAQATLVADDLRTAHPRLRVQLVTIPTHGDRWADNFGAGTGIQRRLHPRDRGRV</sequence>
<dbReference type="RefSeq" id="WP_239086721.1">
    <property type="nucleotide sequence ID" value="NZ_BAAATT010000005.1"/>
</dbReference>
<feature type="region of interest" description="Disordered" evidence="1">
    <location>
        <begin position="1"/>
        <end position="29"/>
    </location>
</feature>
<dbReference type="GO" id="GO:0033014">
    <property type="term" value="P:tetrapyrrole biosynthetic process"/>
    <property type="evidence" value="ECO:0007669"/>
    <property type="project" value="InterPro"/>
</dbReference>
<organism evidence="3 4">
    <name type="scientific">Catellatospora methionotrophica</name>
    <dbReference type="NCBI Taxonomy" id="121620"/>
    <lineage>
        <taxon>Bacteria</taxon>
        <taxon>Bacillati</taxon>
        <taxon>Actinomycetota</taxon>
        <taxon>Actinomycetes</taxon>
        <taxon>Micromonosporales</taxon>
        <taxon>Micromonosporaceae</taxon>
        <taxon>Catellatospora</taxon>
    </lineage>
</organism>
<dbReference type="GO" id="GO:0004418">
    <property type="term" value="F:hydroxymethylbilane synthase activity"/>
    <property type="evidence" value="ECO:0007669"/>
    <property type="project" value="InterPro"/>
</dbReference>
<dbReference type="Proteomes" id="UP000660339">
    <property type="component" value="Unassembled WGS sequence"/>
</dbReference>